<keyword evidence="6" id="KW-0809">Transit peptide</keyword>
<dbReference type="PROSITE" id="PS00489">
    <property type="entry name" value="RNA_POL_PHAGE_2"/>
    <property type="match status" value="1"/>
</dbReference>
<keyword evidence="7" id="KW-0496">Mitochondrion</keyword>
<evidence type="ECO:0000256" key="3">
    <source>
        <dbReference type="ARBA" id="ARBA00022478"/>
    </source>
</evidence>
<dbReference type="GeneID" id="73469024"/>
<dbReference type="GO" id="GO:0001018">
    <property type="term" value="F:mitochondrial promoter sequence-specific DNA binding"/>
    <property type="evidence" value="ECO:0007669"/>
    <property type="project" value="TreeGrafter"/>
</dbReference>
<proteinExistence type="inferred from homology"/>
<evidence type="ECO:0000256" key="1">
    <source>
        <dbReference type="ARBA" id="ARBA00004173"/>
    </source>
</evidence>
<feature type="domain" description="DNA-directed RNA polymerase N-terminal" evidence="10">
    <location>
        <begin position="357"/>
        <end position="668"/>
    </location>
</feature>
<evidence type="ECO:0000256" key="6">
    <source>
        <dbReference type="ARBA" id="ARBA00022946"/>
    </source>
</evidence>
<keyword evidence="8 9" id="KW-0804">Transcription</keyword>
<keyword evidence="4 9" id="KW-0808">Transferase</keyword>
<dbReference type="OrthoDB" id="276422at2759"/>
<dbReference type="GO" id="GO:0006390">
    <property type="term" value="P:mitochondrial transcription"/>
    <property type="evidence" value="ECO:0007669"/>
    <property type="project" value="TreeGrafter"/>
</dbReference>
<keyword evidence="3 9" id="KW-0240">DNA-directed RNA polymerase</keyword>
<dbReference type="GO" id="GO:0003899">
    <property type="term" value="F:DNA-directed RNA polymerase activity"/>
    <property type="evidence" value="ECO:0007669"/>
    <property type="project" value="UniProtKB-EC"/>
</dbReference>
<comment type="subcellular location">
    <subcellularLocation>
        <location evidence="1">Mitochondrion</location>
    </subcellularLocation>
</comment>
<dbReference type="RefSeq" id="XP_049264486.1">
    <property type="nucleotide sequence ID" value="XM_049405951.1"/>
</dbReference>
<dbReference type="EC" id="2.7.7.6" evidence="9"/>
<dbReference type="PANTHER" id="PTHR10102:SF0">
    <property type="entry name" value="DNA-DIRECTED RNA POLYMERASE, MITOCHONDRIAL"/>
    <property type="match status" value="1"/>
</dbReference>
<evidence type="ECO:0000313" key="11">
    <source>
        <dbReference type="EMBL" id="KAG7664254.1"/>
    </source>
</evidence>
<accession>A0A8J5QMI3</accession>
<dbReference type="EMBL" id="JAGSYN010000101">
    <property type="protein sequence ID" value="KAG7664254.1"/>
    <property type="molecule type" value="Genomic_DNA"/>
</dbReference>
<dbReference type="Pfam" id="PF00940">
    <property type="entry name" value="RNA_pol"/>
    <property type="match status" value="1"/>
</dbReference>
<dbReference type="InterPro" id="IPR029262">
    <property type="entry name" value="RPOL_N"/>
</dbReference>
<comment type="caution">
    <text evidence="11">The sequence shown here is derived from an EMBL/GenBank/DDBJ whole genome shotgun (WGS) entry which is preliminary data.</text>
</comment>
<sequence>MNGIIRRGASHLPLRNGSSSVLRLAIRHNSEVAAVASPSPSPSPETTETNETIKMLLEDLKGRDTSSKREPSIFSNITNIYKKKITPDQTKFGFFSSPHDDIRRNPFQEEIEYLKPIFESYLYQGNFKKSRGLLVSLAEVLKGDREELNSLCNKFLHALSSSYQLQKLRDEERNLVQELGFVPDARTDAIFLEKRIQDDDVDLETYFSKRDPREIKKLLRNIDILESCLEKIFDCKCVGPSHIPDDLLPVYEEYVSKRSSFGIESRVEALEKDTAVLHEIDSFNLHVVRHSLLGLRPDPEEVKLFELKLSAIIRDLNDSKKALIKSGNLNYFEMYKLLETDEQRAAYDEALAEFNVHRQYELELRALEGAQQKWKVESEQAVKKGYIPPEVEMSKLLHRWTIELSKDLEEEYERCQQELETNFTKTSVKEVDRSQYAPLLLLVEKEKVAAASVLELFKLNASSGTIGMKVTRACVHIGRAIEIEYRNSLLSKKDAQNLKKIRQGQGFANGLKISRFLRGKLITASSEQIPPWNNLICATLGGMMIEKICKLKITTNVIKNGERLFDSHPAVFYSRSFNGKHGSGYIKFHPDIEKLISNKNRSATVMPQHLPMLVKPNPWTGPTGGGFCSSFVNLVRTRDSPETKAYVKAAASKNNLDEVYKGLNVLGNTPWTVNRKVYDVVSHYWNTQEAFLDIPPVIREPVLPPRPDKDADPDEIFAFKALFKNIINEFNTAKSMRSDQNYRLETARGYLGEKMYFPHSLDFRGRAYPICPTFNHLGSDVTRSLFLFWDGKQLGESGLRWLKIHLANLYGIDKVSLDEREQFTKDNLDKVFASARDPYANDAWWTKADKPFQALSVCFELYEAYKLDDPTKYVCHLPVHQDGSCNGLQHYAALGGDIEGARQVNLLPSDKPQDVYTYVANLVNERVNVGAANGEEEAKYLQGKITRKVVKQTVMTNVYGVTFIGAIEQIKKQLVEHFDKSAMDAHHKHSTYLTRQVFSSLRALFSNAHEIQDWLTESARRISKSIAVEIDSDEISDDKIHSSTVIWTTPLGLPCVQPYRVLKKQMISTALQTMGIASPSVSSAVDAQKQQGGFPPNYIHSLDASHMLMTARACAGEGLSFASVHDSFWTHASDVDTMNRLIREQFVRLHSENLVEHLKEEFDARYKGYFQRISIKPTSVPGNKVRAVRKKWDKELGRSVTFADELYMEQKRQRLLASQNPAEVEKGKKMVTTISVIEKDDVYGLHKPGGLEILVPLQFPEVPKRGEFDLEQIKQSQYFFS</sequence>
<name>A0A8J5QMI3_9ASCO</name>
<dbReference type="Pfam" id="PF14700">
    <property type="entry name" value="RPOL_N"/>
    <property type="match status" value="1"/>
</dbReference>
<protein>
    <recommendedName>
        <fullName evidence="9">DNA-directed RNA polymerase</fullName>
        <ecNumber evidence="9">2.7.7.6</ecNumber>
    </recommendedName>
</protein>
<dbReference type="PANTHER" id="PTHR10102">
    <property type="entry name" value="DNA-DIRECTED RNA POLYMERASE, MITOCHONDRIAL"/>
    <property type="match status" value="1"/>
</dbReference>
<evidence type="ECO:0000313" key="12">
    <source>
        <dbReference type="Proteomes" id="UP000694255"/>
    </source>
</evidence>
<evidence type="ECO:0000256" key="4">
    <source>
        <dbReference type="ARBA" id="ARBA00022679"/>
    </source>
</evidence>
<evidence type="ECO:0000256" key="5">
    <source>
        <dbReference type="ARBA" id="ARBA00022695"/>
    </source>
</evidence>
<reference evidence="11 12" key="1">
    <citation type="journal article" date="2021" name="DNA Res.">
        <title>Genome analysis of Candida subhashii reveals its hybrid nature and dual mitochondrial genome conformations.</title>
        <authorList>
            <person name="Mixao V."/>
            <person name="Hegedusova E."/>
            <person name="Saus E."/>
            <person name="Pryszcz L.P."/>
            <person name="Cillingova A."/>
            <person name="Nosek J."/>
            <person name="Gabaldon T."/>
        </authorList>
    </citation>
    <scope>NUCLEOTIDE SEQUENCE [LARGE SCALE GENOMIC DNA]</scope>
    <source>
        <strain evidence="11 12">CBS 10753</strain>
    </source>
</reference>
<dbReference type="InterPro" id="IPR046950">
    <property type="entry name" value="DNA-dir_Rpol_C_phage-type"/>
</dbReference>
<comment type="catalytic activity">
    <reaction evidence="9">
        <text>RNA(n) + a ribonucleoside 5'-triphosphate = RNA(n+1) + diphosphate</text>
        <dbReference type="Rhea" id="RHEA:21248"/>
        <dbReference type="Rhea" id="RHEA-COMP:14527"/>
        <dbReference type="Rhea" id="RHEA-COMP:17342"/>
        <dbReference type="ChEBI" id="CHEBI:33019"/>
        <dbReference type="ChEBI" id="CHEBI:61557"/>
        <dbReference type="ChEBI" id="CHEBI:140395"/>
        <dbReference type="EC" id="2.7.7.6"/>
    </reaction>
</comment>
<dbReference type="Proteomes" id="UP000694255">
    <property type="component" value="Unassembled WGS sequence"/>
</dbReference>
<comment type="function">
    <text evidence="9">DNA-dependent RNA polymerase catalyzes the transcription of DNA into RNA using the four ribonucleoside triphosphates as substrates.</text>
</comment>
<keyword evidence="12" id="KW-1185">Reference proteome</keyword>
<dbReference type="FunFam" id="1.10.150.20:FF:000041">
    <property type="entry name" value="DNA-directed RNA polymerase"/>
    <property type="match status" value="1"/>
</dbReference>
<dbReference type="FunFam" id="1.10.287.280:FF:000001">
    <property type="entry name" value="DNA-directed RNA polymerase"/>
    <property type="match status" value="1"/>
</dbReference>
<dbReference type="PROSITE" id="PS00900">
    <property type="entry name" value="RNA_POL_PHAGE_1"/>
    <property type="match status" value="1"/>
</dbReference>
<organism evidence="11 12">
    <name type="scientific">[Candida] subhashii</name>
    <dbReference type="NCBI Taxonomy" id="561895"/>
    <lineage>
        <taxon>Eukaryota</taxon>
        <taxon>Fungi</taxon>
        <taxon>Dikarya</taxon>
        <taxon>Ascomycota</taxon>
        <taxon>Saccharomycotina</taxon>
        <taxon>Pichiomycetes</taxon>
        <taxon>Debaryomycetaceae</taxon>
        <taxon>Spathaspora</taxon>
    </lineage>
</organism>
<evidence type="ECO:0000256" key="8">
    <source>
        <dbReference type="ARBA" id="ARBA00023163"/>
    </source>
</evidence>
<dbReference type="InterPro" id="IPR002092">
    <property type="entry name" value="DNA-dir_Rpol_phage-type"/>
</dbReference>
<evidence type="ECO:0000256" key="9">
    <source>
        <dbReference type="RuleBase" id="RU003805"/>
    </source>
</evidence>
<keyword evidence="5 9" id="KW-0548">Nucleotidyltransferase</keyword>
<comment type="similarity">
    <text evidence="2 9">Belongs to the phage and mitochondrial RNA polymerase family.</text>
</comment>
<evidence type="ECO:0000259" key="10">
    <source>
        <dbReference type="SMART" id="SM01311"/>
    </source>
</evidence>
<evidence type="ECO:0000256" key="7">
    <source>
        <dbReference type="ARBA" id="ARBA00023128"/>
    </source>
</evidence>
<gene>
    <name evidence="11" type="ORF">J8A68_002223</name>
</gene>
<dbReference type="SMART" id="SM01311">
    <property type="entry name" value="RPOL_N"/>
    <property type="match status" value="1"/>
</dbReference>
<dbReference type="GO" id="GO:0034245">
    <property type="term" value="C:mitochondrial DNA-directed RNA polymerase complex"/>
    <property type="evidence" value="ECO:0007669"/>
    <property type="project" value="TreeGrafter"/>
</dbReference>
<evidence type="ECO:0000256" key="2">
    <source>
        <dbReference type="ARBA" id="ARBA00009493"/>
    </source>
</evidence>